<dbReference type="Proteomes" id="UP000694845">
    <property type="component" value="Unplaced"/>
</dbReference>
<evidence type="ECO:0000256" key="14">
    <source>
        <dbReference type="SAM" id="Phobius"/>
    </source>
</evidence>
<evidence type="ECO:0000256" key="9">
    <source>
        <dbReference type="ARBA" id="ARBA00023065"/>
    </source>
</evidence>
<evidence type="ECO:0000256" key="12">
    <source>
        <dbReference type="RuleBase" id="RU003857"/>
    </source>
</evidence>
<dbReference type="RefSeq" id="XP_022090806.1">
    <property type="nucleotide sequence ID" value="XM_022235114.1"/>
</dbReference>
<keyword evidence="6" id="KW-0631">Potassium channel</keyword>
<dbReference type="PRINTS" id="PR01095">
    <property type="entry name" value="TASKCHANNEL"/>
</dbReference>
<feature type="compositionally biased region" description="Acidic residues" evidence="13">
    <location>
        <begin position="345"/>
        <end position="358"/>
    </location>
</feature>
<dbReference type="InterPro" id="IPR013099">
    <property type="entry name" value="K_chnl_dom"/>
</dbReference>
<evidence type="ECO:0000256" key="2">
    <source>
        <dbReference type="ARBA" id="ARBA00006666"/>
    </source>
</evidence>
<feature type="compositionally biased region" description="Basic and acidic residues" evidence="13">
    <location>
        <begin position="424"/>
        <end position="438"/>
    </location>
</feature>
<evidence type="ECO:0000256" key="5">
    <source>
        <dbReference type="ARBA" id="ARBA00022692"/>
    </source>
</evidence>
<evidence type="ECO:0000256" key="10">
    <source>
        <dbReference type="ARBA" id="ARBA00023136"/>
    </source>
</evidence>
<evidence type="ECO:0000256" key="11">
    <source>
        <dbReference type="ARBA" id="ARBA00023303"/>
    </source>
</evidence>
<evidence type="ECO:0000313" key="22">
    <source>
        <dbReference type="RefSeq" id="XP_022090809.1"/>
    </source>
</evidence>
<dbReference type="PANTHER" id="PTHR11003:SF334">
    <property type="entry name" value="FI03418P"/>
    <property type="match status" value="1"/>
</dbReference>
<dbReference type="RefSeq" id="XP_022090810.1">
    <property type="nucleotide sequence ID" value="XM_022235118.1"/>
</dbReference>
<feature type="region of interest" description="Disordered" evidence="13">
    <location>
        <begin position="412"/>
        <end position="529"/>
    </location>
</feature>
<sequence length="529" mass="58953">MGAGRRVLALLVATFAYLFIGASIFSAIESAHEEQIRLDLYNRLEAFAERNPCVNVSEFRDVLSEVWYAASIGMERMVGQENYTLPSSRWDLANAFFFSATVITTIGYGHLSPATSSGQNFCIAYAYFGIPLMAVLLSEISSKWKQRLINVGHNLDTRLANALKRDRVRRVAIAILLVIPAYVIVIIIPATVFSYIEGWDFLVAHYYCFISLSTIGLGDFVATQHDYENRALIWLYKICTTLYLIAGLGVMAIVFHGVRTKKRKPTQYTFRQKFVNILRKRRKPWLEIMDDQADAIAESFPVEGGVISSAVAAAAVAVTVNTPNSSEPTPPQNDLDSCGLSSDNNDSDNDFDDEDSLDDQCRSQHFPQIHKENNTDDIHHKMRQSGDFLDPASEENSPFTFRSIIANSHTSISADVDSDENEEGPQRRKAFNDIDNPKHSRKSSLPQRLDFRNFGAHRRSNDSTPELNRTQSQSQTQKNHHSDGKTEGGALASNLAKKKLWSPSSSYAGEDSGIHAASSQSTVEMESTV</sequence>
<dbReference type="GO" id="GO:0030322">
    <property type="term" value="P:stabilization of membrane potential"/>
    <property type="evidence" value="ECO:0007669"/>
    <property type="project" value="TreeGrafter"/>
</dbReference>
<keyword evidence="9 12" id="KW-0406">Ion transport</keyword>
<feature type="transmembrane region" description="Helical" evidence="14">
    <location>
        <begin position="202"/>
        <end position="222"/>
    </location>
</feature>
<dbReference type="GeneID" id="110979372"/>
<feature type="transmembrane region" description="Helical" evidence="14">
    <location>
        <begin position="117"/>
        <end position="137"/>
    </location>
</feature>
<evidence type="ECO:0000313" key="17">
    <source>
        <dbReference type="RefSeq" id="XP_022090804.1"/>
    </source>
</evidence>
<dbReference type="PANTHER" id="PTHR11003">
    <property type="entry name" value="POTASSIUM CHANNEL, SUBFAMILY K"/>
    <property type="match status" value="1"/>
</dbReference>
<dbReference type="GO" id="GO:0015271">
    <property type="term" value="F:outward rectifier potassium channel activity"/>
    <property type="evidence" value="ECO:0007669"/>
    <property type="project" value="TreeGrafter"/>
</dbReference>
<feature type="compositionally biased region" description="Low complexity" evidence="13">
    <location>
        <begin position="333"/>
        <end position="344"/>
    </location>
</feature>
<dbReference type="OMA" id="CIAYAYF"/>
<comment type="subcellular location">
    <subcellularLocation>
        <location evidence="1">Membrane</location>
        <topology evidence="1">Multi-pass membrane protein</topology>
    </subcellularLocation>
</comment>
<feature type="transmembrane region" description="Helical" evidence="14">
    <location>
        <begin position="234"/>
        <end position="258"/>
    </location>
</feature>
<dbReference type="SUPFAM" id="SSF81324">
    <property type="entry name" value="Voltage-gated potassium channels"/>
    <property type="match status" value="2"/>
</dbReference>
<dbReference type="RefSeq" id="XP_022090809.1">
    <property type="nucleotide sequence ID" value="XM_022235117.1"/>
</dbReference>
<dbReference type="Pfam" id="PF07885">
    <property type="entry name" value="Ion_trans_2"/>
    <property type="match status" value="2"/>
</dbReference>
<keyword evidence="10 14" id="KW-0472">Membrane</keyword>
<dbReference type="InterPro" id="IPR003092">
    <property type="entry name" value="2pore_dom_K_chnl_TASK"/>
</dbReference>
<evidence type="ECO:0000256" key="6">
    <source>
        <dbReference type="ARBA" id="ARBA00022826"/>
    </source>
</evidence>
<keyword evidence="8 14" id="KW-1133">Transmembrane helix</keyword>
<evidence type="ECO:0000256" key="4">
    <source>
        <dbReference type="ARBA" id="ARBA00022538"/>
    </source>
</evidence>
<name>A0A8B7YC40_ACAPL</name>
<dbReference type="RefSeq" id="XP_022090807.1">
    <property type="nucleotide sequence ID" value="XM_022235115.1"/>
</dbReference>
<keyword evidence="11 12" id="KW-0407">Ion channel</keyword>
<evidence type="ECO:0000256" key="13">
    <source>
        <dbReference type="SAM" id="MobiDB-lite"/>
    </source>
</evidence>
<dbReference type="Gene3D" id="1.10.287.70">
    <property type="match status" value="1"/>
</dbReference>
<dbReference type="RefSeq" id="XP_022090808.1">
    <property type="nucleotide sequence ID" value="XM_022235116.1"/>
</dbReference>
<feature type="domain" description="Potassium channel" evidence="15">
    <location>
        <begin position="182"/>
        <end position="256"/>
    </location>
</feature>
<evidence type="ECO:0000313" key="16">
    <source>
        <dbReference type="Proteomes" id="UP000694845"/>
    </source>
</evidence>
<evidence type="ECO:0000256" key="8">
    <source>
        <dbReference type="ARBA" id="ARBA00022989"/>
    </source>
</evidence>
<dbReference type="GO" id="GO:0022841">
    <property type="term" value="F:potassium ion leak channel activity"/>
    <property type="evidence" value="ECO:0007669"/>
    <property type="project" value="TreeGrafter"/>
</dbReference>
<evidence type="ECO:0000313" key="19">
    <source>
        <dbReference type="RefSeq" id="XP_022090806.1"/>
    </source>
</evidence>
<accession>A0A8B7YC40</accession>
<proteinExistence type="inferred from homology"/>
<feature type="compositionally biased region" description="Polar residues" evidence="13">
    <location>
        <begin position="462"/>
        <end position="477"/>
    </location>
</feature>
<dbReference type="KEGG" id="aplc:110979372"/>
<organism evidence="16 21">
    <name type="scientific">Acanthaster planci</name>
    <name type="common">Crown-of-thorns starfish</name>
    <dbReference type="NCBI Taxonomy" id="133434"/>
    <lineage>
        <taxon>Eukaryota</taxon>
        <taxon>Metazoa</taxon>
        <taxon>Echinodermata</taxon>
        <taxon>Eleutherozoa</taxon>
        <taxon>Asterozoa</taxon>
        <taxon>Asteroidea</taxon>
        <taxon>Valvatacea</taxon>
        <taxon>Valvatida</taxon>
        <taxon>Acanthasteridae</taxon>
        <taxon>Acanthaster</taxon>
    </lineage>
</organism>
<dbReference type="InterPro" id="IPR003280">
    <property type="entry name" value="2pore_dom_K_chnl"/>
</dbReference>
<dbReference type="RefSeq" id="XP_022090804.1">
    <property type="nucleotide sequence ID" value="XM_022235112.1"/>
</dbReference>
<feature type="transmembrane region" description="Helical" evidence="14">
    <location>
        <begin position="171"/>
        <end position="196"/>
    </location>
</feature>
<feature type="transmembrane region" description="Helical" evidence="14">
    <location>
        <begin position="6"/>
        <end position="28"/>
    </location>
</feature>
<evidence type="ECO:0000259" key="15">
    <source>
        <dbReference type="Pfam" id="PF07885"/>
    </source>
</evidence>
<reference evidence="17 18" key="1">
    <citation type="submission" date="2025-04" db="UniProtKB">
        <authorList>
            <consortium name="RefSeq"/>
        </authorList>
    </citation>
    <scope>IDENTIFICATION</scope>
</reference>
<evidence type="ECO:0000313" key="23">
    <source>
        <dbReference type="RefSeq" id="XP_022090810.1"/>
    </source>
</evidence>
<keyword evidence="16" id="KW-1185">Reference proteome</keyword>
<evidence type="ECO:0000313" key="21">
    <source>
        <dbReference type="RefSeq" id="XP_022090808.1"/>
    </source>
</evidence>
<feature type="region of interest" description="Disordered" evidence="13">
    <location>
        <begin position="321"/>
        <end position="359"/>
    </location>
</feature>
<evidence type="ECO:0000313" key="20">
    <source>
        <dbReference type="RefSeq" id="XP_022090807.1"/>
    </source>
</evidence>
<gene>
    <name evidence="17 18 19 20 21 22 23" type="primary">LOC110979372</name>
</gene>
<feature type="domain" description="Potassium channel" evidence="15">
    <location>
        <begin position="87"/>
        <end position="142"/>
    </location>
</feature>
<evidence type="ECO:0000256" key="7">
    <source>
        <dbReference type="ARBA" id="ARBA00022958"/>
    </source>
</evidence>
<comment type="similarity">
    <text evidence="2 12">Belongs to the two pore domain potassium channel (TC 1.A.1.8) family.</text>
</comment>
<dbReference type="RefSeq" id="XP_022090805.1">
    <property type="nucleotide sequence ID" value="XM_022235113.1"/>
</dbReference>
<evidence type="ECO:0000313" key="18">
    <source>
        <dbReference type="RefSeq" id="XP_022090805.1"/>
    </source>
</evidence>
<dbReference type="OrthoDB" id="297496at2759"/>
<dbReference type="AlphaFoldDB" id="A0A8B7YC40"/>
<keyword evidence="5 12" id="KW-0812">Transmembrane</keyword>
<protein>
    <submittedName>
        <fullName evidence="17 18">Potassium channel subfamily K member 1-like</fullName>
    </submittedName>
</protein>
<evidence type="ECO:0000256" key="1">
    <source>
        <dbReference type="ARBA" id="ARBA00004141"/>
    </source>
</evidence>
<dbReference type="PRINTS" id="PR01333">
    <property type="entry name" value="2POREKCHANEL"/>
</dbReference>
<dbReference type="GO" id="GO:0005886">
    <property type="term" value="C:plasma membrane"/>
    <property type="evidence" value="ECO:0007669"/>
    <property type="project" value="TreeGrafter"/>
</dbReference>
<keyword evidence="7" id="KW-0630">Potassium</keyword>
<feature type="compositionally biased region" description="Polar residues" evidence="13">
    <location>
        <begin position="517"/>
        <end position="529"/>
    </location>
</feature>
<evidence type="ECO:0000256" key="3">
    <source>
        <dbReference type="ARBA" id="ARBA00022448"/>
    </source>
</evidence>
<keyword evidence="3 12" id="KW-0813">Transport</keyword>
<keyword evidence="4" id="KW-0633">Potassium transport</keyword>